<evidence type="ECO:0000256" key="18">
    <source>
        <dbReference type="ARBA" id="ARBA00023326"/>
    </source>
</evidence>
<feature type="compositionally biased region" description="Low complexity" evidence="23">
    <location>
        <begin position="314"/>
        <end position="331"/>
    </location>
</feature>
<comment type="catalytic activity">
    <reaction evidence="1">
        <text>Hydrolysis of (1-&gt;3)-beta-D-glucosidic linkages in (1-&gt;3)-beta-D-glucans.</text>
        <dbReference type="EC" id="3.2.1.39"/>
    </reaction>
</comment>
<dbReference type="EMBL" id="JAQQWL010000001">
    <property type="protein sequence ID" value="KAK8091136.1"/>
    <property type="molecule type" value="Genomic_DNA"/>
</dbReference>
<evidence type="ECO:0000256" key="19">
    <source>
        <dbReference type="ARBA" id="ARBA00025152"/>
    </source>
</evidence>
<feature type="compositionally biased region" description="Gly residues" evidence="23">
    <location>
        <begin position="343"/>
        <end position="354"/>
    </location>
</feature>
<comment type="similarity">
    <text evidence="4 22">Belongs to the glycosyl hydrolase 17 family.</text>
</comment>
<keyword evidence="14" id="KW-0325">Glycoprotein</keyword>
<dbReference type="PANTHER" id="PTHR16631:SF13">
    <property type="entry name" value="GLUCAN ENDO-1,3-BETA-GLUCOSIDASE EGLC-RELATED"/>
    <property type="match status" value="1"/>
</dbReference>
<evidence type="ECO:0000256" key="9">
    <source>
        <dbReference type="ARBA" id="ARBA00022525"/>
    </source>
</evidence>
<evidence type="ECO:0000256" key="20">
    <source>
        <dbReference type="ARBA" id="ARBA00032134"/>
    </source>
</evidence>
<organism evidence="24 25">
    <name type="scientific">Apiospora phragmitis</name>
    <dbReference type="NCBI Taxonomy" id="2905665"/>
    <lineage>
        <taxon>Eukaryota</taxon>
        <taxon>Fungi</taxon>
        <taxon>Dikarya</taxon>
        <taxon>Ascomycota</taxon>
        <taxon>Pezizomycotina</taxon>
        <taxon>Sordariomycetes</taxon>
        <taxon>Xylariomycetidae</taxon>
        <taxon>Amphisphaeriales</taxon>
        <taxon>Apiosporaceae</taxon>
        <taxon>Apiospora</taxon>
    </lineage>
</organism>
<keyword evidence="13" id="KW-0472">Membrane</keyword>
<reference evidence="24 25" key="1">
    <citation type="submission" date="2023-01" db="EMBL/GenBank/DDBJ databases">
        <title>Analysis of 21 Apiospora genomes using comparative genomics revels a genus with tremendous synthesis potential of carbohydrate active enzymes and secondary metabolites.</title>
        <authorList>
            <person name="Sorensen T."/>
        </authorList>
    </citation>
    <scope>NUCLEOTIDE SEQUENCE [LARGE SCALE GENOMIC DNA]</scope>
    <source>
        <strain evidence="24 25">CBS 135458</strain>
    </source>
</reference>
<keyword evidence="7" id="KW-1003">Cell membrane</keyword>
<dbReference type="GeneID" id="92085113"/>
<evidence type="ECO:0000256" key="12">
    <source>
        <dbReference type="ARBA" id="ARBA00022801"/>
    </source>
</evidence>
<evidence type="ECO:0000256" key="5">
    <source>
        <dbReference type="ARBA" id="ARBA00012780"/>
    </source>
</evidence>
<dbReference type="InterPro" id="IPR017853">
    <property type="entry name" value="GH"/>
</dbReference>
<evidence type="ECO:0000256" key="8">
    <source>
        <dbReference type="ARBA" id="ARBA00022512"/>
    </source>
</evidence>
<keyword evidence="25" id="KW-1185">Reference proteome</keyword>
<comment type="subcellular location">
    <subcellularLocation>
        <location evidence="3">Cell membrane</location>
        <topology evidence="3">Lipid-anchor</topology>
        <topology evidence="3">GPI-anchor</topology>
    </subcellularLocation>
    <subcellularLocation>
        <location evidence="2">Secreted</location>
        <location evidence="2">Cell wall</location>
    </subcellularLocation>
</comment>
<dbReference type="InterPro" id="IPR000490">
    <property type="entry name" value="Glyco_hydro_17"/>
</dbReference>
<evidence type="ECO:0000256" key="15">
    <source>
        <dbReference type="ARBA" id="ARBA00023277"/>
    </source>
</evidence>
<dbReference type="SUPFAM" id="SSF51445">
    <property type="entry name" value="(Trans)glycosidases"/>
    <property type="match status" value="1"/>
</dbReference>
<dbReference type="Gene3D" id="3.20.20.80">
    <property type="entry name" value="Glycosidases"/>
    <property type="match status" value="1"/>
</dbReference>
<protein>
    <recommendedName>
        <fullName evidence="6">Probable glucan endo-1,3-beta-glucosidase eglC</fullName>
        <ecNumber evidence="5">3.2.1.39</ecNumber>
    </recommendedName>
    <alternativeName>
        <fullName evidence="20">Endo-1,3-beta-glucanase eglC</fullName>
    </alternativeName>
    <alternativeName>
        <fullName evidence="21">Laminarinase eglC</fullName>
    </alternativeName>
</protein>
<evidence type="ECO:0000256" key="1">
    <source>
        <dbReference type="ARBA" id="ARBA00000382"/>
    </source>
</evidence>
<keyword evidence="18" id="KW-0624">Polysaccharide degradation</keyword>
<keyword evidence="17" id="KW-0961">Cell wall biogenesis/degradation</keyword>
<feature type="compositionally biased region" description="Gly residues" evidence="23">
    <location>
        <begin position="413"/>
        <end position="423"/>
    </location>
</feature>
<dbReference type="EC" id="3.2.1.39" evidence="5"/>
<evidence type="ECO:0000256" key="3">
    <source>
        <dbReference type="ARBA" id="ARBA00004609"/>
    </source>
</evidence>
<name>A0ABR1X6U4_9PEZI</name>
<dbReference type="PANTHER" id="PTHR16631">
    <property type="entry name" value="GLUCAN 1,3-BETA-GLUCOSIDASE"/>
    <property type="match status" value="1"/>
</dbReference>
<evidence type="ECO:0000256" key="10">
    <source>
        <dbReference type="ARBA" id="ARBA00022622"/>
    </source>
</evidence>
<evidence type="ECO:0000313" key="24">
    <source>
        <dbReference type="EMBL" id="KAK8091136.1"/>
    </source>
</evidence>
<evidence type="ECO:0000256" key="2">
    <source>
        <dbReference type="ARBA" id="ARBA00004191"/>
    </source>
</evidence>
<dbReference type="RefSeq" id="XP_066722682.1">
    <property type="nucleotide sequence ID" value="XM_066852050.1"/>
</dbReference>
<keyword evidence="16" id="KW-0449">Lipoprotein</keyword>
<evidence type="ECO:0000256" key="7">
    <source>
        <dbReference type="ARBA" id="ARBA00022475"/>
    </source>
</evidence>
<proteinExistence type="inferred from homology"/>
<comment type="caution">
    <text evidence="24">The sequence shown here is derived from an EMBL/GenBank/DDBJ whole genome shotgun (WGS) entry which is preliminary data.</text>
</comment>
<evidence type="ECO:0000256" key="11">
    <source>
        <dbReference type="ARBA" id="ARBA00022729"/>
    </source>
</evidence>
<keyword evidence="15" id="KW-0119">Carbohydrate metabolism</keyword>
<evidence type="ECO:0000256" key="22">
    <source>
        <dbReference type="RuleBase" id="RU004335"/>
    </source>
</evidence>
<feature type="region of interest" description="Disordered" evidence="23">
    <location>
        <begin position="376"/>
        <end position="448"/>
    </location>
</feature>
<keyword evidence="11" id="KW-0732">Signal</keyword>
<evidence type="ECO:0000256" key="21">
    <source>
        <dbReference type="ARBA" id="ARBA00032906"/>
    </source>
</evidence>
<gene>
    <name evidence="24" type="ORF">PG994_000641</name>
</gene>
<dbReference type="Proteomes" id="UP001480595">
    <property type="component" value="Unassembled WGS sequence"/>
</dbReference>
<evidence type="ECO:0000313" key="25">
    <source>
        <dbReference type="Proteomes" id="UP001480595"/>
    </source>
</evidence>
<dbReference type="Pfam" id="PF00332">
    <property type="entry name" value="Glyco_hydro_17"/>
    <property type="match status" value="1"/>
</dbReference>
<sequence>MRVTGGILALAAGASAATKGFNYGSTFTGGAAKQQADFEAEFTAAQKLAGAPGFTSARLYTMVQGGTANSPISAIQAAINTKTSLLLGLWASAGDATFSNELTALKSAIDMYGTAFTSIVEGISIGSEDLYRNSAMGAKNGENPGVNPEVIVQYIGEVKKLISGTSLTAPIGHVDTWTAWANGSNKAVADACDWLGTDAYPYFQDTMSNPIAQGLPLFDDALGQTQAAAGGKPVWVTETGWPVSGKTVGEAVPSTENAKKYWDTVGCGKLFGNVNTWWYTLQDAAPDMPNPSFGLVGTDLNGKPLFDLSCSNVESSSSSSGSASQSTTMSTAVGGPSASATGNTGGSPGIGGSGQSSQLSLEASATGAASVTVSAINPGSTSGSGSGSGSGGGSGSGSGSGGNYGSSSPSSGVGSGSGAGSGYGSNSTVTTGSPSPTQLPGTSAAASDMSSGAYGALVAAIIIALSAL</sequence>
<feature type="compositionally biased region" description="Gly residues" evidence="23">
    <location>
        <begin position="382"/>
        <end position="404"/>
    </location>
</feature>
<keyword evidence="10" id="KW-0336">GPI-anchor</keyword>
<keyword evidence="12" id="KW-0378">Hydrolase</keyword>
<keyword evidence="9" id="KW-0964">Secreted</keyword>
<evidence type="ECO:0000256" key="6">
    <source>
        <dbReference type="ARBA" id="ARBA00019762"/>
    </source>
</evidence>
<evidence type="ECO:0000256" key="17">
    <source>
        <dbReference type="ARBA" id="ARBA00023316"/>
    </source>
</evidence>
<evidence type="ECO:0000256" key="13">
    <source>
        <dbReference type="ARBA" id="ARBA00023136"/>
    </source>
</evidence>
<feature type="region of interest" description="Disordered" evidence="23">
    <location>
        <begin position="314"/>
        <end position="363"/>
    </location>
</feature>
<dbReference type="InterPro" id="IPR050732">
    <property type="entry name" value="Beta-glucan_modifiers"/>
</dbReference>
<evidence type="ECO:0000256" key="23">
    <source>
        <dbReference type="SAM" id="MobiDB-lite"/>
    </source>
</evidence>
<feature type="compositionally biased region" description="Polar residues" evidence="23">
    <location>
        <begin position="428"/>
        <end position="448"/>
    </location>
</feature>
<evidence type="ECO:0000256" key="16">
    <source>
        <dbReference type="ARBA" id="ARBA00023288"/>
    </source>
</evidence>
<comment type="function">
    <text evidence="19">Glucanases play a role in cell expansion during growth, in cell-cell fusion during mating, and in spore release during sporulation. This enzyme may be involved in beta-glucan degradation and also function biosynthetically as a transglycosylase.</text>
</comment>
<keyword evidence="8" id="KW-0134">Cell wall</keyword>
<evidence type="ECO:0000256" key="14">
    <source>
        <dbReference type="ARBA" id="ARBA00023180"/>
    </source>
</evidence>
<accession>A0ABR1X6U4</accession>
<evidence type="ECO:0000256" key="4">
    <source>
        <dbReference type="ARBA" id="ARBA00008773"/>
    </source>
</evidence>